<accession>A0AAN8VX07</accession>
<gene>
    <name evidence="4" type="ORF">RJ641_032743</name>
</gene>
<dbReference type="GO" id="GO:0080156">
    <property type="term" value="P:mitochondrial mRNA modification"/>
    <property type="evidence" value="ECO:0007669"/>
    <property type="project" value="TreeGrafter"/>
</dbReference>
<feature type="compositionally biased region" description="Pro residues" evidence="2">
    <location>
        <begin position="244"/>
        <end position="253"/>
    </location>
</feature>
<protein>
    <recommendedName>
        <fullName evidence="3">MORF/ORRM1/DAG-like MORF domain-containing protein</fullName>
    </recommendedName>
</protein>
<evidence type="ECO:0000313" key="4">
    <source>
        <dbReference type="EMBL" id="KAK6935713.1"/>
    </source>
</evidence>
<feature type="compositionally biased region" description="Low complexity" evidence="2">
    <location>
        <begin position="299"/>
        <end position="313"/>
    </location>
</feature>
<reference evidence="4 5" key="1">
    <citation type="submission" date="2023-12" db="EMBL/GenBank/DDBJ databases">
        <title>A high-quality genome assembly for Dillenia turbinata (Dilleniales).</title>
        <authorList>
            <person name="Chanderbali A."/>
        </authorList>
    </citation>
    <scope>NUCLEOTIDE SEQUENCE [LARGE SCALE GENOMIC DNA]</scope>
    <source>
        <strain evidence="4">LSX21</strain>
        <tissue evidence="4">Leaf</tissue>
    </source>
</reference>
<feature type="region of interest" description="Disordered" evidence="2">
    <location>
        <begin position="215"/>
        <end position="264"/>
    </location>
</feature>
<proteinExistence type="predicted"/>
<dbReference type="PANTHER" id="PTHR31346">
    <property type="entry name" value="MULTIPLE ORGANELLAR RNA EDITING FACTOR 2, CHLOROPLASTIC-RELATED-RELATED"/>
    <property type="match status" value="1"/>
</dbReference>
<comment type="caution">
    <text evidence="4">The sequence shown here is derived from an EMBL/GenBank/DDBJ whole genome shotgun (WGS) entry which is preliminary data.</text>
</comment>
<feature type="region of interest" description="Disordered" evidence="2">
    <location>
        <begin position="351"/>
        <end position="399"/>
    </location>
</feature>
<feature type="compositionally biased region" description="Polar residues" evidence="2">
    <location>
        <begin position="683"/>
        <end position="700"/>
    </location>
</feature>
<dbReference type="GO" id="GO:0005739">
    <property type="term" value="C:mitochondrion"/>
    <property type="evidence" value="ECO:0007669"/>
    <property type="project" value="TreeGrafter"/>
</dbReference>
<dbReference type="Pfam" id="PF21864">
    <property type="entry name" value="MORF_dom"/>
    <property type="match status" value="1"/>
</dbReference>
<dbReference type="InterPro" id="IPR054059">
    <property type="entry name" value="MORF/ORRM1/DAG-like_MORF"/>
</dbReference>
<keyword evidence="5" id="KW-1185">Reference proteome</keyword>
<dbReference type="EMBL" id="JBAMMX010000007">
    <property type="protein sequence ID" value="KAK6935713.1"/>
    <property type="molecule type" value="Genomic_DNA"/>
</dbReference>
<dbReference type="Proteomes" id="UP001370490">
    <property type="component" value="Unassembled WGS sequence"/>
</dbReference>
<evidence type="ECO:0000313" key="5">
    <source>
        <dbReference type="Proteomes" id="UP001370490"/>
    </source>
</evidence>
<feature type="compositionally biased region" description="Basic and acidic residues" evidence="2">
    <location>
        <begin position="712"/>
        <end position="721"/>
    </location>
</feature>
<dbReference type="GO" id="GO:0016554">
    <property type="term" value="P:cytidine to uridine editing"/>
    <property type="evidence" value="ECO:0007669"/>
    <property type="project" value="InterPro"/>
</dbReference>
<evidence type="ECO:0000256" key="1">
    <source>
        <dbReference type="ARBA" id="ARBA00022946"/>
    </source>
</evidence>
<sequence>MIRWRSLAHLRLISTCLSNPNPRTFSSSSILPSQAQFDLRCLISSSSSFIPSPLCGSSSGFFARNGSVLVWWGIREFSTRSMNDSSSRPPKDTILLDGCDFEHWLVVVNKPDPNLTRDEIIDSYIKTLAQVVGSEEEARKRIYSVSTKHYFAFSCLVPEELSHKIKELPGVNWVLPDSYMNVKEKTYGGEPFIDGQAVPYDPKYHEVWVRNHNESLRRSNRRDKTRNDRPRSFDRRRDMVNSDMPPPPPPPPSASSSNLGAKISTGLNQPLFQNEMQCPPMQNAAFSNRELPMPPQTPPQIQNQNSSSSTLQPMENQNYQGSAPQSQNRNFRSPRQLQNQNLYGTAPSHMQHENFQTNSTPQRTQIQGGAPSQVGQDVPGRNMPPPAKNWSNLRRDMPPPMNNQYNPSRDIHPPTQNQHFQWSEVSASAMSNPSFQNRDVPAPVNNHNFGNRGMPPPLQNQDFRWGNMPTSAMQNSGPQHRNVLQPMQNQDFQSRNEQSSRQNNSFYNREVAPSAQNHLQYRDMPPPAQNGDFQYKEMTPLVQKRDFQYGDMPSPAQSRDFRYGDMPSPAQKYDFQYGNMPSPAQNHNFQFENMSPPPTRSPDFQYGNMSSPAVQNHDFQYGGGNAWAANGDMSPPPMQNHDFRYGNFQPGAKPNNDHNREMSGYPSMGGYMQNKGYQDQERPGNTTNSYDKSSDSQRGGNVNGIENGYSSTRDHQSRDTSNEEYGAVANRNF</sequence>
<dbReference type="PANTHER" id="PTHR31346:SF4">
    <property type="entry name" value="MULTIPLE ORGANELLAR RNA EDITING FACTOR 8, CHLOROPLASTIC_MITOCHONDRIAL"/>
    <property type="match status" value="1"/>
</dbReference>
<feature type="region of interest" description="Disordered" evidence="2">
    <location>
        <begin position="285"/>
        <end position="331"/>
    </location>
</feature>
<evidence type="ECO:0000259" key="3">
    <source>
        <dbReference type="Pfam" id="PF21864"/>
    </source>
</evidence>
<feature type="compositionally biased region" description="Polar residues" evidence="2">
    <location>
        <begin position="314"/>
        <end position="331"/>
    </location>
</feature>
<keyword evidence="1" id="KW-0809">Transit peptide</keyword>
<feature type="compositionally biased region" description="Basic and acidic residues" evidence="2">
    <location>
        <begin position="225"/>
        <end position="240"/>
    </location>
</feature>
<dbReference type="InterPro" id="IPR039206">
    <property type="entry name" value="MORF/ORRM1/DAG-like"/>
</dbReference>
<name>A0AAN8VX07_9MAGN</name>
<feature type="region of interest" description="Disordered" evidence="2">
    <location>
        <begin position="633"/>
        <end position="733"/>
    </location>
</feature>
<feature type="compositionally biased region" description="Polar residues" evidence="2">
    <location>
        <begin position="353"/>
        <end position="367"/>
    </location>
</feature>
<dbReference type="AlphaFoldDB" id="A0AAN8VX07"/>
<organism evidence="4 5">
    <name type="scientific">Dillenia turbinata</name>
    <dbReference type="NCBI Taxonomy" id="194707"/>
    <lineage>
        <taxon>Eukaryota</taxon>
        <taxon>Viridiplantae</taxon>
        <taxon>Streptophyta</taxon>
        <taxon>Embryophyta</taxon>
        <taxon>Tracheophyta</taxon>
        <taxon>Spermatophyta</taxon>
        <taxon>Magnoliopsida</taxon>
        <taxon>eudicotyledons</taxon>
        <taxon>Gunneridae</taxon>
        <taxon>Pentapetalae</taxon>
        <taxon>Dilleniales</taxon>
        <taxon>Dilleniaceae</taxon>
        <taxon>Dillenia</taxon>
    </lineage>
</organism>
<evidence type="ECO:0000256" key="2">
    <source>
        <dbReference type="SAM" id="MobiDB-lite"/>
    </source>
</evidence>
<feature type="domain" description="MORF/ORRM1/DAG-like MORF" evidence="3">
    <location>
        <begin position="101"/>
        <end position="192"/>
    </location>
</feature>